<feature type="transmembrane region" description="Helical" evidence="1">
    <location>
        <begin position="5"/>
        <end position="21"/>
    </location>
</feature>
<dbReference type="PANTHER" id="PTHR30336:SF4">
    <property type="entry name" value="ENVELOPE BIOGENESIS FACTOR ELYC"/>
    <property type="match status" value="1"/>
</dbReference>
<feature type="transmembrane region" description="Helical" evidence="1">
    <location>
        <begin position="27"/>
        <end position="47"/>
    </location>
</feature>
<dbReference type="GO" id="GO:0043164">
    <property type="term" value="P:Gram-negative-bacterium-type cell wall biogenesis"/>
    <property type="evidence" value="ECO:0007669"/>
    <property type="project" value="TreeGrafter"/>
</dbReference>
<dbReference type="Proteomes" id="UP000017081">
    <property type="component" value="Unassembled WGS sequence"/>
</dbReference>
<dbReference type="InterPro" id="IPR051599">
    <property type="entry name" value="Cell_Envelope_Assoc"/>
</dbReference>
<gene>
    <name evidence="3" type="ORF">HMPREF0202_02202</name>
</gene>
<dbReference type="InterPro" id="IPR014729">
    <property type="entry name" value="Rossmann-like_a/b/a_fold"/>
</dbReference>
<organism evidence="3 4">
    <name type="scientific">Cetobacterium somerae ATCC BAA-474</name>
    <dbReference type="NCBI Taxonomy" id="1319815"/>
    <lineage>
        <taxon>Bacteria</taxon>
        <taxon>Fusobacteriati</taxon>
        <taxon>Fusobacteriota</taxon>
        <taxon>Fusobacteriia</taxon>
        <taxon>Fusobacteriales</taxon>
        <taxon>Fusobacteriaceae</taxon>
        <taxon>Cetobacterium</taxon>
    </lineage>
</organism>
<comment type="caution">
    <text evidence="3">The sequence shown here is derived from an EMBL/GenBank/DDBJ whole genome shotgun (WGS) entry which is preliminary data.</text>
</comment>
<name>U7V8L7_9FUSO</name>
<dbReference type="PATRIC" id="fig|1319815.3.peg.2119"/>
<dbReference type="GO" id="GO:0005886">
    <property type="term" value="C:plasma membrane"/>
    <property type="evidence" value="ECO:0007669"/>
    <property type="project" value="TreeGrafter"/>
</dbReference>
<evidence type="ECO:0000313" key="4">
    <source>
        <dbReference type="Proteomes" id="UP000017081"/>
    </source>
</evidence>
<proteinExistence type="predicted"/>
<feature type="transmembrane region" description="Helical" evidence="1">
    <location>
        <begin position="54"/>
        <end position="75"/>
    </location>
</feature>
<dbReference type="AlphaFoldDB" id="U7V8L7"/>
<dbReference type="Pfam" id="PF02698">
    <property type="entry name" value="DUF218"/>
    <property type="match status" value="1"/>
</dbReference>
<dbReference type="Gene3D" id="3.40.50.620">
    <property type="entry name" value="HUPs"/>
    <property type="match status" value="1"/>
</dbReference>
<dbReference type="HOGENOM" id="CLU_051474_2_2_0"/>
<protein>
    <recommendedName>
        <fullName evidence="2">DUF218 domain-containing protein</fullName>
    </recommendedName>
</protein>
<dbReference type="InterPro" id="IPR003848">
    <property type="entry name" value="DUF218"/>
</dbReference>
<keyword evidence="4" id="KW-1185">Reference proteome</keyword>
<accession>U7V8L7</accession>
<evidence type="ECO:0000259" key="2">
    <source>
        <dbReference type="Pfam" id="PF02698"/>
    </source>
</evidence>
<evidence type="ECO:0000256" key="1">
    <source>
        <dbReference type="SAM" id="Phobius"/>
    </source>
</evidence>
<dbReference type="eggNOG" id="COG1434">
    <property type="taxonomic scope" value="Bacteria"/>
</dbReference>
<reference evidence="3 4" key="1">
    <citation type="submission" date="2013-08" db="EMBL/GenBank/DDBJ databases">
        <authorList>
            <person name="Weinstock G."/>
            <person name="Sodergren E."/>
            <person name="Wylie T."/>
            <person name="Fulton L."/>
            <person name="Fulton R."/>
            <person name="Fronick C."/>
            <person name="O'Laughlin M."/>
            <person name="Godfrey J."/>
            <person name="Miner T."/>
            <person name="Herter B."/>
            <person name="Appelbaum E."/>
            <person name="Cordes M."/>
            <person name="Lek S."/>
            <person name="Wollam A."/>
            <person name="Pepin K.H."/>
            <person name="Palsikar V.B."/>
            <person name="Mitreva M."/>
            <person name="Wilson R.K."/>
        </authorList>
    </citation>
    <scope>NUCLEOTIDE SEQUENCE [LARGE SCALE GENOMIC DNA]</scope>
    <source>
        <strain evidence="3 4">ATCC BAA-474</strain>
    </source>
</reference>
<evidence type="ECO:0000313" key="3">
    <source>
        <dbReference type="EMBL" id="ERT67880.1"/>
    </source>
</evidence>
<keyword evidence="1" id="KW-1133">Transmembrane helix</keyword>
<dbReference type="GO" id="GO:0000270">
    <property type="term" value="P:peptidoglycan metabolic process"/>
    <property type="evidence" value="ECO:0007669"/>
    <property type="project" value="TreeGrafter"/>
</dbReference>
<sequence length="249" mass="28797">MIFKVLFNLIIVISLGIYKYIFPSSFFINILFFVYLFFIIYHFFILNGNKIFKAIIETCFTIGVTLFIISLGTIITDIHNSKNLELKNDYIIILGAGLRGNKPKNVLKYRLDKAIDYYKRYPNTIFIVSGGQGKDEIISESKAMKNYLLSHSIPKNNIIEENKSTTTLENLIFSRKLIPNNIKNIGVISNDFHMYRVKFFANSLNYKINPIYAKTPLKSKVSLFSREALAIIYYSLKNILLIQKEPNKS</sequence>
<dbReference type="CDD" id="cd06259">
    <property type="entry name" value="YdcF-like"/>
    <property type="match status" value="1"/>
</dbReference>
<dbReference type="EMBL" id="AXZF01000101">
    <property type="protein sequence ID" value="ERT67880.1"/>
    <property type="molecule type" value="Genomic_DNA"/>
</dbReference>
<keyword evidence="1" id="KW-0812">Transmembrane</keyword>
<dbReference type="RefSeq" id="WP_023051734.1">
    <property type="nucleotide sequence ID" value="NZ_CP173062.2"/>
</dbReference>
<dbReference type="PANTHER" id="PTHR30336">
    <property type="entry name" value="INNER MEMBRANE PROTEIN, PROBABLE PERMEASE"/>
    <property type="match status" value="1"/>
</dbReference>
<feature type="domain" description="DUF218" evidence="2">
    <location>
        <begin position="89"/>
        <end position="221"/>
    </location>
</feature>
<keyword evidence="1" id="KW-0472">Membrane</keyword>